<dbReference type="Pfam" id="PF00903">
    <property type="entry name" value="Glyoxalase"/>
    <property type="match status" value="1"/>
</dbReference>
<dbReference type="PANTHER" id="PTHR33993">
    <property type="entry name" value="GLYOXALASE-RELATED"/>
    <property type="match status" value="1"/>
</dbReference>
<feature type="domain" description="VOC" evidence="1">
    <location>
        <begin position="6"/>
        <end position="118"/>
    </location>
</feature>
<proteinExistence type="predicted"/>
<dbReference type="EMBL" id="CP080507">
    <property type="protein sequence ID" value="QYM79481.1"/>
    <property type="molecule type" value="Genomic_DNA"/>
</dbReference>
<gene>
    <name evidence="2" type="ORF">K0B96_02370</name>
</gene>
<dbReference type="Proteomes" id="UP000825051">
    <property type="component" value="Chromosome"/>
</dbReference>
<keyword evidence="3" id="KW-1185">Reference proteome</keyword>
<dbReference type="AlphaFoldDB" id="A0A8F9XLR3"/>
<sequence>MITYQEIAFTAYPVTDIARARKFYEGILGLKPNAPVKPDAKFIEYNIGSGCLAIGSSPNWPPSNDGPSSALEVTDFDAAVATLRQHKVEFVIGPMDTPMCFMATVRDPDGNRLTLHHRKSG</sequence>
<dbReference type="KEGG" id="ole:K0B96_02370"/>
<evidence type="ECO:0000313" key="3">
    <source>
        <dbReference type="Proteomes" id="UP000825051"/>
    </source>
</evidence>
<dbReference type="RefSeq" id="WP_220163412.1">
    <property type="nucleotide sequence ID" value="NZ_CP080507.1"/>
</dbReference>
<evidence type="ECO:0000259" key="1">
    <source>
        <dbReference type="PROSITE" id="PS51819"/>
    </source>
</evidence>
<protein>
    <submittedName>
        <fullName evidence="2">VOC family protein</fullName>
    </submittedName>
</protein>
<dbReference type="InterPro" id="IPR029068">
    <property type="entry name" value="Glyas_Bleomycin-R_OHBP_Dase"/>
</dbReference>
<dbReference type="InterPro" id="IPR004360">
    <property type="entry name" value="Glyas_Fos-R_dOase_dom"/>
</dbReference>
<organism evidence="2 3">
    <name type="scientific">Horticoccus luteus</name>
    <dbReference type="NCBI Taxonomy" id="2862869"/>
    <lineage>
        <taxon>Bacteria</taxon>
        <taxon>Pseudomonadati</taxon>
        <taxon>Verrucomicrobiota</taxon>
        <taxon>Opitutia</taxon>
        <taxon>Opitutales</taxon>
        <taxon>Opitutaceae</taxon>
        <taxon>Horticoccus</taxon>
    </lineage>
</organism>
<name>A0A8F9XLR3_9BACT</name>
<accession>A0A8F9XLR3</accession>
<dbReference type="SUPFAM" id="SSF54593">
    <property type="entry name" value="Glyoxalase/Bleomycin resistance protein/Dihydroxybiphenyl dioxygenase"/>
    <property type="match status" value="1"/>
</dbReference>
<dbReference type="InterPro" id="IPR052164">
    <property type="entry name" value="Anthracycline_SecMetBiosynth"/>
</dbReference>
<evidence type="ECO:0000313" key="2">
    <source>
        <dbReference type="EMBL" id="QYM79481.1"/>
    </source>
</evidence>
<dbReference type="Gene3D" id="3.10.180.10">
    <property type="entry name" value="2,3-Dihydroxybiphenyl 1,2-Dioxygenase, domain 1"/>
    <property type="match status" value="1"/>
</dbReference>
<dbReference type="PROSITE" id="PS51819">
    <property type="entry name" value="VOC"/>
    <property type="match status" value="1"/>
</dbReference>
<dbReference type="PANTHER" id="PTHR33993:SF2">
    <property type="entry name" value="VOC DOMAIN-CONTAINING PROTEIN"/>
    <property type="match status" value="1"/>
</dbReference>
<reference evidence="2" key="1">
    <citation type="submission" date="2021-08" db="EMBL/GenBank/DDBJ databases">
        <title>Genome of a novel bacterium of the phylum Verrucomicrobia, Oleiharenicola sp. KSB-15.</title>
        <authorList>
            <person name="Chung J.-H."/>
            <person name="Ahn J.-H."/>
            <person name="Yoon Y."/>
            <person name="Kim D.-Y."/>
            <person name="An S.-H."/>
            <person name="Park I."/>
            <person name="Yeon J."/>
        </authorList>
    </citation>
    <scope>NUCLEOTIDE SEQUENCE</scope>
    <source>
        <strain evidence="2">KSB-15</strain>
    </source>
</reference>
<dbReference type="InterPro" id="IPR037523">
    <property type="entry name" value="VOC_core"/>
</dbReference>